<accession>A0A0G0GZG9</accession>
<proteinExistence type="predicted"/>
<dbReference type="AlphaFoldDB" id="A0A0G0GZG9"/>
<name>A0A0G0GZG9_9BACT</name>
<evidence type="ECO:0008006" key="3">
    <source>
        <dbReference type="Google" id="ProtNLM"/>
    </source>
</evidence>
<comment type="caution">
    <text evidence="1">The sequence shown here is derived from an EMBL/GenBank/DDBJ whole genome shotgun (WGS) entry which is preliminary data.</text>
</comment>
<dbReference type="EMBL" id="LBTH01000025">
    <property type="protein sequence ID" value="KKQ35432.1"/>
    <property type="molecule type" value="Genomic_DNA"/>
</dbReference>
<reference evidence="1 2" key="1">
    <citation type="journal article" date="2015" name="Nature">
        <title>rRNA introns, odd ribosomes, and small enigmatic genomes across a large radiation of phyla.</title>
        <authorList>
            <person name="Brown C.T."/>
            <person name="Hug L.A."/>
            <person name="Thomas B.C."/>
            <person name="Sharon I."/>
            <person name="Castelle C.J."/>
            <person name="Singh A."/>
            <person name="Wilkins M.J."/>
            <person name="Williams K.H."/>
            <person name="Banfield J.F."/>
        </authorList>
    </citation>
    <scope>NUCLEOTIDE SEQUENCE [LARGE SCALE GENOMIC DNA]</scope>
</reference>
<protein>
    <recommendedName>
        <fullName evidence="3">HD domain-containing protein</fullName>
    </recommendedName>
</protein>
<dbReference type="SUPFAM" id="SSF109604">
    <property type="entry name" value="HD-domain/PDEase-like"/>
    <property type="match status" value="1"/>
</dbReference>
<dbReference type="Proteomes" id="UP000034852">
    <property type="component" value="Unassembled WGS sequence"/>
</dbReference>
<evidence type="ECO:0000313" key="2">
    <source>
        <dbReference type="Proteomes" id="UP000034852"/>
    </source>
</evidence>
<dbReference type="Gene3D" id="1.10.3210.10">
    <property type="entry name" value="Hypothetical protein af1432"/>
    <property type="match status" value="1"/>
</dbReference>
<organism evidence="1 2">
    <name type="scientific">candidate division WS6 bacterium GW2011_GWA2_37_6</name>
    <dbReference type="NCBI Taxonomy" id="1619087"/>
    <lineage>
        <taxon>Bacteria</taxon>
        <taxon>Candidatus Dojkabacteria</taxon>
    </lineage>
</organism>
<sequence length="229" mass="27434">MELQEFIKKNNFKLSSIVTNLCKDALSIMDKSKDPLHPKSHILFMLDNLDKFVNQDKETAAKINYEVLLLSICWHDVWKSYKTQTQNLLKMLYEQYSDGLGSAKIFNKYASRTNLHKSILNQVQYCIRKHSSLQFRKRKTVESKILTDLDKLETWNIKRYEQAMVEYKKVGTLNGKKVRLAKFFFKRFMRKSTTDDYYFSWTKNEFQILKRKNKPKLIQLYEKTLLELE</sequence>
<evidence type="ECO:0000313" key="1">
    <source>
        <dbReference type="EMBL" id="KKQ35432.1"/>
    </source>
</evidence>
<gene>
    <name evidence="1" type="ORF">US52_C0025G0005</name>
</gene>